<keyword evidence="3" id="KW-1185">Reference proteome</keyword>
<dbReference type="Proteomes" id="UP000613768">
    <property type="component" value="Unassembled WGS sequence"/>
</dbReference>
<accession>A0AAW3ZL64</accession>
<comment type="caution">
    <text evidence="2">The sequence shown here is derived from an EMBL/GenBank/DDBJ whole genome shotgun (WGS) entry which is preliminary data.</text>
</comment>
<organism evidence="2 3">
    <name type="scientific">Pseudomarimonas arenosa</name>
    <dbReference type="NCBI Taxonomy" id="2774145"/>
    <lineage>
        <taxon>Bacteria</taxon>
        <taxon>Pseudomonadati</taxon>
        <taxon>Pseudomonadota</taxon>
        <taxon>Gammaproteobacteria</taxon>
        <taxon>Lysobacterales</taxon>
        <taxon>Lysobacteraceae</taxon>
        <taxon>Pseudomarimonas</taxon>
    </lineage>
</organism>
<dbReference type="RefSeq" id="WP_192030300.1">
    <property type="nucleotide sequence ID" value="NZ_JACYTR010000034.1"/>
</dbReference>
<evidence type="ECO:0000313" key="2">
    <source>
        <dbReference type="EMBL" id="MBD8526878.1"/>
    </source>
</evidence>
<sequence length="153" mass="16318">MQWQLRHMLMGTCCGLLLGGAAMAVHGHVHSAAHSAPHDPDLLSITGSPSQLAGRAERLAAHVCEVIDAGADCRLVSTASTASAELLALQGEYSQGQRDLHLALVGGRASSEDRDQIVAAQLALVEQSSQRYLRFLADAADSLTPEQKRRFNH</sequence>
<proteinExistence type="predicted"/>
<feature type="signal peptide" evidence="1">
    <location>
        <begin position="1"/>
        <end position="24"/>
    </location>
</feature>
<feature type="chain" id="PRO_5043643923" description="DUF4142 domain-containing protein" evidence="1">
    <location>
        <begin position="25"/>
        <end position="153"/>
    </location>
</feature>
<evidence type="ECO:0000313" key="3">
    <source>
        <dbReference type="Proteomes" id="UP000613768"/>
    </source>
</evidence>
<reference evidence="2 3" key="1">
    <citation type="submission" date="2020-09" db="EMBL/GenBank/DDBJ databases">
        <title>Pseudoxanthomonas sp. CAU 1598 isolated from sand of Yaerae Beach.</title>
        <authorList>
            <person name="Kim W."/>
        </authorList>
    </citation>
    <scope>NUCLEOTIDE SEQUENCE [LARGE SCALE GENOMIC DNA]</scope>
    <source>
        <strain evidence="2 3">CAU 1598</strain>
    </source>
</reference>
<dbReference type="EMBL" id="JACYTR010000034">
    <property type="protein sequence ID" value="MBD8526878.1"/>
    <property type="molecule type" value="Genomic_DNA"/>
</dbReference>
<name>A0AAW3ZL64_9GAMM</name>
<dbReference type="AlphaFoldDB" id="A0AAW3ZL64"/>
<evidence type="ECO:0008006" key="4">
    <source>
        <dbReference type="Google" id="ProtNLM"/>
    </source>
</evidence>
<gene>
    <name evidence="2" type="ORF">IFO71_14145</name>
</gene>
<evidence type="ECO:0000256" key="1">
    <source>
        <dbReference type="SAM" id="SignalP"/>
    </source>
</evidence>
<keyword evidence="1" id="KW-0732">Signal</keyword>
<protein>
    <recommendedName>
        <fullName evidence="4">DUF4142 domain-containing protein</fullName>
    </recommendedName>
</protein>